<dbReference type="EMBL" id="BAAAUT010000031">
    <property type="protein sequence ID" value="GAA3144957.1"/>
    <property type="molecule type" value="Genomic_DNA"/>
</dbReference>
<dbReference type="InterPro" id="IPR024411">
    <property type="entry name" value="Tail_terminator_phage"/>
</dbReference>
<dbReference type="Pfam" id="PF12691">
    <property type="entry name" value="Phage_tail_terminator_6"/>
    <property type="match status" value="1"/>
</dbReference>
<keyword evidence="2" id="KW-1185">Reference proteome</keyword>
<proteinExistence type="predicted"/>
<organism evidence="1 2">
    <name type="scientific">Planomonospora alba</name>
    <dbReference type="NCBI Taxonomy" id="161354"/>
    <lineage>
        <taxon>Bacteria</taxon>
        <taxon>Bacillati</taxon>
        <taxon>Actinomycetota</taxon>
        <taxon>Actinomycetes</taxon>
        <taxon>Streptosporangiales</taxon>
        <taxon>Streptosporangiaceae</taxon>
        <taxon>Planomonospora</taxon>
    </lineage>
</organism>
<evidence type="ECO:0000313" key="1">
    <source>
        <dbReference type="EMBL" id="GAA3144957.1"/>
    </source>
</evidence>
<sequence length="148" mass="16095">MSWTRDLLTGLAELLAARGVGDWSPSGIYTDAQTAITISGLPSKPDLAISLTYYGLGNDGEDVTQADASAQVQVRIRGKADPRQVDDLADEVFEVLHGLSNVELPGGVWVLLCQRTIVAPPDRDQNGRRVRADSYDLLCHRPSLHRAE</sequence>
<dbReference type="Proteomes" id="UP001500320">
    <property type="component" value="Unassembled WGS sequence"/>
</dbReference>
<evidence type="ECO:0000313" key="2">
    <source>
        <dbReference type="Proteomes" id="UP001500320"/>
    </source>
</evidence>
<name>A0ABP6NIM9_9ACTN</name>
<protein>
    <recommendedName>
        <fullName evidence="3">Tail terminator</fullName>
    </recommendedName>
</protein>
<evidence type="ECO:0008006" key="3">
    <source>
        <dbReference type="Google" id="ProtNLM"/>
    </source>
</evidence>
<gene>
    <name evidence="1" type="ORF">GCM10010466_40050</name>
</gene>
<dbReference type="RefSeq" id="WP_344861696.1">
    <property type="nucleotide sequence ID" value="NZ_BAAAUT010000031.1"/>
</dbReference>
<reference evidence="2" key="1">
    <citation type="journal article" date="2019" name="Int. J. Syst. Evol. Microbiol.">
        <title>The Global Catalogue of Microorganisms (GCM) 10K type strain sequencing project: providing services to taxonomists for standard genome sequencing and annotation.</title>
        <authorList>
            <consortium name="The Broad Institute Genomics Platform"/>
            <consortium name="The Broad Institute Genome Sequencing Center for Infectious Disease"/>
            <person name="Wu L."/>
            <person name="Ma J."/>
        </authorList>
    </citation>
    <scope>NUCLEOTIDE SEQUENCE [LARGE SCALE GENOMIC DNA]</scope>
    <source>
        <strain evidence="2">JCM 9373</strain>
    </source>
</reference>
<comment type="caution">
    <text evidence="1">The sequence shown here is derived from an EMBL/GenBank/DDBJ whole genome shotgun (WGS) entry which is preliminary data.</text>
</comment>
<accession>A0ABP6NIM9</accession>